<dbReference type="Proteomes" id="UP000077266">
    <property type="component" value="Unassembled WGS sequence"/>
</dbReference>
<keyword evidence="2" id="KW-1185">Reference proteome</keyword>
<dbReference type="InParanoid" id="A0A165ZAJ8"/>
<dbReference type="AlphaFoldDB" id="A0A165ZAJ8"/>
<dbReference type="EMBL" id="KV426437">
    <property type="protein sequence ID" value="KZV80889.1"/>
    <property type="molecule type" value="Genomic_DNA"/>
</dbReference>
<reference evidence="1 2" key="1">
    <citation type="journal article" date="2016" name="Mol. Biol. Evol.">
        <title>Comparative Genomics of Early-Diverging Mushroom-Forming Fungi Provides Insights into the Origins of Lignocellulose Decay Capabilities.</title>
        <authorList>
            <person name="Nagy L.G."/>
            <person name="Riley R."/>
            <person name="Tritt A."/>
            <person name="Adam C."/>
            <person name="Daum C."/>
            <person name="Floudas D."/>
            <person name="Sun H."/>
            <person name="Yadav J.S."/>
            <person name="Pangilinan J."/>
            <person name="Larsson K.H."/>
            <person name="Matsuura K."/>
            <person name="Barry K."/>
            <person name="Labutti K."/>
            <person name="Kuo R."/>
            <person name="Ohm R.A."/>
            <person name="Bhattacharya S.S."/>
            <person name="Shirouzu T."/>
            <person name="Yoshinaga Y."/>
            <person name="Martin F.M."/>
            <person name="Grigoriev I.V."/>
            <person name="Hibbett D.S."/>
        </authorList>
    </citation>
    <scope>NUCLEOTIDE SEQUENCE [LARGE SCALE GENOMIC DNA]</scope>
    <source>
        <strain evidence="1 2">HHB12029</strain>
    </source>
</reference>
<accession>A0A165ZAJ8</accession>
<proteinExistence type="predicted"/>
<sequence length="554" mass="62988">MPPNSLESLPVHILEEITALAVARDVGPPSGLLDLLPVSRTVHSKLATSHVHARIFQLTFDTEAPLRRFGRASLTVRKLKTELVDRWRTLSRLKLRAPVPQHHDEAHDLWKAYLMLLEDDGKNVRHLLEYANVRGYVLDHFSRWLAAPSHPPQRWPAETPKNALCAWILALTDNYDLLVRESDDHKKAVQLFYLIYVYTVFMYPSAFAQWNIFHVPLEASSPAALDIARIFATPHPTASPRPSYVPASRVPSHFGDRRALAIPPLAHAAIAVVFARANGPLESQPEWMSDDIYAAHQTNWARGFTRWFGGPEGARSVMRDAEWRRLVHCADLYHGPVPGLEPMLEPGELQGRWDGFYRAPDLTQYESLIQAHNAPPPQWLVRPDVNDPPAYYKQTVQWRLREYHCLAGSGNIPLSAETDWAIDAWFPSTWTYDHLPDGTLRVWDPVRRAYTNYVPHAPNRTRAQVLDTIVLGQPDDDWKALWGDFAVYGRVRQADGLVVLRRDCMPPDAGLGRWLWYGYVHNGLNWIGRFRSTGVQVGLIAYAGSFMMARSQIS</sequence>
<dbReference type="OrthoDB" id="5595695at2759"/>
<name>A0A165ZAJ8_EXIGL</name>
<evidence type="ECO:0008006" key="3">
    <source>
        <dbReference type="Google" id="ProtNLM"/>
    </source>
</evidence>
<organism evidence="1 2">
    <name type="scientific">Exidia glandulosa HHB12029</name>
    <dbReference type="NCBI Taxonomy" id="1314781"/>
    <lineage>
        <taxon>Eukaryota</taxon>
        <taxon>Fungi</taxon>
        <taxon>Dikarya</taxon>
        <taxon>Basidiomycota</taxon>
        <taxon>Agaricomycotina</taxon>
        <taxon>Agaricomycetes</taxon>
        <taxon>Auriculariales</taxon>
        <taxon>Exidiaceae</taxon>
        <taxon>Exidia</taxon>
    </lineage>
</organism>
<gene>
    <name evidence="1" type="ORF">EXIGLDRAFT_732112</name>
</gene>
<evidence type="ECO:0000313" key="1">
    <source>
        <dbReference type="EMBL" id="KZV80889.1"/>
    </source>
</evidence>
<evidence type="ECO:0000313" key="2">
    <source>
        <dbReference type="Proteomes" id="UP000077266"/>
    </source>
</evidence>
<protein>
    <recommendedName>
        <fullName evidence="3">F-box domain-containing protein</fullName>
    </recommendedName>
</protein>